<name>A0A916WRW6_9SPHN</name>
<dbReference type="InterPro" id="IPR029044">
    <property type="entry name" value="Nucleotide-diphossugar_trans"/>
</dbReference>
<feature type="transmembrane region" description="Helical" evidence="1">
    <location>
        <begin position="332"/>
        <end position="350"/>
    </location>
</feature>
<proteinExistence type="predicted"/>
<dbReference type="SUPFAM" id="SSF53448">
    <property type="entry name" value="Nucleotide-diphospho-sugar transferases"/>
    <property type="match status" value="1"/>
</dbReference>
<keyword evidence="1" id="KW-0472">Membrane</keyword>
<reference evidence="2" key="2">
    <citation type="submission" date="2020-09" db="EMBL/GenBank/DDBJ databases">
        <authorList>
            <person name="Sun Q."/>
            <person name="Zhou Y."/>
        </authorList>
    </citation>
    <scope>NUCLEOTIDE SEQUENCE</scope>
    <source>
        <strain evidence="2">CGMCC 1.15330</strain>
    </source>
</reference>
<dbReference type="Proteomes" id="UP000623067">
    <property type="component" value="Unassembled WGS sequence"/>
</dbReference>
<feature type="transmembrane region" description="Helical" evidence="1">
    <location>
        <begin position="15"/>
        <end position="38"/>
    </location>
</feature>
<keyword evidence="3" id="KW-1185">Reference proteome</keyword>
<protein>
    <recommendedName>
        <fullName evidence="4">Glycosyl transferase family protein</fullName>
    </recommendedName>
</protein>
<feature type="transmembrane region" description="Helical" evidence="1">
    <location>
        <begin position="397"/>
        <end position="416"/>
    </location>
</feature>
<evidence type="ECO:0000313" key="3">
    <source>
        <dbReference type="Proteomes" id="UP000623067"/>
    </source>
</evidence>
<sequence length="438" mass="47571">MDTGAAIALIAREGLLFAGIGFAIGGVDDLAVDLVYWLRRLLHGRAATPLERLPLATEGGRMAVFIPAWDEASVIAAMLRTALERYRHPDYQLYVGVYPNDPATIAAVRDVRDPRVRMVVGDRPGPTTKADCLNTLWRALIAEDARPRAVVLHDAEDVVHPDELTVFDALIGELDVVQLPVIPLIKPGSATSAVYADEFALSHGAHLPVRTALGAGMPLAGTGCAIATPMLARLAAERAEGPFDPASLVEDYELGLRIAALGGRGRLAHIADADSQPVAVRAYFPATLGAAVRQKTRWITGIALLGWDRTGWSRRFAPIDHWWRVRDRRTPLAMLVVAIGYAAMLAWLLAGRPALPPLTIALLRGNAVLLGWRLAMRAWFTGRLHGRREALLSVPRLLLGNLIAMLAAMRAMRTYLGWLAGTPLRWDKTAHEHPAALP</sequence>
<dbReference type="Gene3D" id="3.90.550.10">
    <property type="entry name" value="Spore Coat Polysaccharide Biosynthesis Protein SpsA, Chain A"/>
    <property type="match status" value="1"/>
</dbReference>
<dbReference type="Pfam" id="PF13641">
    <property type="entry name" value="Glyco_tranf_2_3"/>
    <property type="match status" value="1"/>
</dbReference>
<organism evidence="2 3">
    <name type="scientific">Sphingomonas metalli</name>
    <dbReference type="NCBI Taxonomy" id="1779358"/>
    <lineage>
        <taxon>Bacteria</taxon>
        <taxon>Pseudomonadati</taxon>
        <taxon>Pseudomonadota</taxon>
        <taxon>Alphaproteobacteria</taxon>
        <taxon>Sphingomonadales</taxon>
        <taxon>Sphingomonadaceae</taxon>
        <taxon>Sphingomonas</taxon>
    </lineage>
</organism>
<keyword evidence="1" id="KW-1133">Transmembrane helix</keyword>
<dbReference type="RefSeq" id="WP_188657731.1">
    <property type="nucleotide sequence ID" value="NZ_BMIH01000001.1"/>
</dbReference>
<dbReference type="EMBL" id="BMIH01000001">
    <property type="protein sequence ID" value="GGB23842.1"/>
    <property type="molecule type" value="Genomic_DNA"/>
</dbReference>
<evidence type="ECO:0000256" key="1">
    <source>
        <dbReference type="SAM" id="Phobius"/>
    </source>
</evidence>
<reference evidence="2" key="1">
    <citation type="journal article" date="2014" name="Int. J. Syst. Evol. Microbiol.">
        <title>Complete genome sequence of Corynebacterium casei LMG S-19264T (=DSM 44701T), isolated from a smear-ripened cheese.</title>
        <authorList>
            <consortium name="US DOE Joint Genome Institute (JGI-PGF)"/>
            <person name="Walter F."/>
            <person name="Albersmeier A."/>
            <person name="Kalinowski J."/>
            <person name="Ruckert C."/>
        </authorList>
    </citation>
    <scope>NUCLEOTIDE SEQUENCE</scope>
    <source>
        <strain evidence="2">CGMCC 1.15330</strain>
    </source>
</reference>
<gene>
    <name evidence="2" type="ORF">GCM10011380_11880</name>
</gene>
<accession>A0A916WRW6</accession>
<comment type="caution">
    <text evidence="2">The sequence shown here is derived from an EMBL/GenBank/DDBJ whole genome shotgun (WGS) entry which is preliminary data.</text>
</comment>
<keyword evidence="1" id="KW-0812">Transmembrane</keyword>
<evidence type="ECO:0000313" key="2">
    <source>
        <dbReference type="EMBL" id="GGB23842.1"/>
    </source>
</evidence>
<dbReference type="NCBIfam" id="NF011307">
    <property type="entry name" value="PRK14716.1-5"/>
    <property type="match status" value="1"/>
</dbReference>
<feature type="transmembrane region" description="Helical" evidence="1">
    <location>
        <begin position="356"/>
        <end position="376"/>
    </location>
</feature>
<dbReference type="AlphaFoldDB" id="A0A916WRW6"/>
<evidence type="ECO:0008006" key="4">
    <source>
        <dbReference type="Google" id="ProtNLM"/>
    </source>
</evidence>